<name>A0A6J5RGS5_9CAUD</name>
<proteinExistence type="predicted"/>
<sequence length="221" mass="24933">MTQNFNQLILPGFDEDFFRLHEHSPGDLFTVVLPWEKQQPVSVRSVLERRHLRFFSSLNWRPQYEARRWAGKHWDWLFSGRVGEEIIGESRPNINVPREVFSEMLRTTGVVRIGNTLAPRHTLVVFSGSRLPSSRSHFCFGWCWPAGDIQGPQRIFLAEPNDGVFDFFTEGNGVGILTGTPNCEALPLVSIDPVQLWNAAAGVEPMPVVANDNSRTDSSAA</sequence>
<accession>A0A6J5RGS5</accession>
<reference evidence="1" key="1">
    <citation type="submission" date="2020-05" db="EMBL/GenBank/DDBJ databases">
        <authorList>
            <person name="Chiriac C."/>
            <person name="Salcher M."/>
            <person name="Ghai R."/>
            <person name="Kavagutti S V."/>
        </authorList>
    </citation>
    <scope>NUCLEOTIDE SEQUENCE</scope>
</reference>
<protein>
    <submittedName>
        <fullName evidence="1">Uncharacterized protein</fullName>
    </submittedName>
</protein>
<organism evidence="1">
    <name type="scientific">uncultured Caudovirales phage</name>
    <dbReference type="NCBI Taxonomy" id="2100421"/>
    <lineage>
        <taxon>Viruses</taxon>
        <taxon>Duplodnaviria</taxon>
        <taxon>Heunggongvirae</taxon>
        <taxon>Uroviricota</taxon>
        <taxon>Caudoviricetes</taxon>
        <taxon>Peduoviridae</taxon>
        <taxon>Maltschvirus</taxon>
        <taxon>Maltschvirus maltsch</taxon>
    </lineage>
</organism>
<gene>
    <name evidence="1" type="ORF">UFOVP1244_87</name>
</gene>
<evidence type="ECO:0000313" key="1">
    <source>
        <dbReference type="EMBL" id="CAB4192781.1"/>
    </source>
</evidence>
<dbReference type="EMBL" id="LR797181">
    <property type="protein sequence ID" value="CAB4192781.1"/>
    <property type="molecule type" value="Genomic_DNA"/>
</dbReference>